<protein>
    <submittedName>
        <fullName evidence="3">Zinc ribbon domain-containing protein</fullName>
    </submittedName>
</protein>
<keyword evidence="1" id="KW-0238">DNA-binding</keyword>
<gene>
    <name evidence="3" type="ORF">ACFSB2_12905</name>
</gene>
<dbReference type="InterPro" id="IPR010095">
    <property type="entry name" value="Cas12f1-like_TNB"/>
</dbReference>
<organism evidence="3 4">
    <name type="scientific">Alicyclobacillus fodiniaquatilis</name>
    <dbReference type="NCBI Taxonomy" id="1661150"/>
    <lineage>
        <taxon>Bacteria</taxon>
        <taxon>Bacillati</taxon>
        <taxon>Bacillota</taxon>
        <taxon>Bacilli</taxon>
        <taxon>Bacillales</taxon>
        <taxon>Alicyclobacillaceae</taxon>
        <taxon>Alicyclobacillus</taxon>
    </lineage>
</organism>
<evidence type="ECO:0000313" key="3">
    <source>
        <dbReference type="EMBL" id="MFD1675594.1"/>
    </source>
</evidence>
<name>A0ABW4JIH4_9BACL</name>
<feature type="domain" description="Cas12f1-like TNB" evidence="2">
    <location>
        <begin position="3"/>
        <end position="49"/>
    </location>
</feature>
<comment type="caution">
    <text evidence="3">The sequence shown here is derived from an EMBL/GenBank/DDBJ whole genome shotgun (WGS) entry which is preliminary data.</text>
</comment>
<dbReference type="EMBL" id="JBHUCX010000030">
    <property type="protein sequence ID" value="MFD1675594.1"/>
    <property type="molecule type" value="Genomic_DNA"/>
</dbReference>
<dbReference type="RefSeq" id="WP_377943489.1">
    <property type="nucleotide sequence ID" value="NZ_JBHUCX010000030.1"/>
</dbReference>
<evidence type="ECO:0000259" key="2">
    <source>
        <dbReference type="Pfam" id="PF07282"/>
    </source>
</evidence>
<sequence length="59" mass="6839">MIADRFYPSSKRCLDCGHKKTDLKLSDRMYRCSECGMTMDRDLNAAINLKQYGMRELSA</sequence>
<evidence type="ECO:0000256" key="1">
    <source>
        <dbReference type="ARBA" id="ARBA00023125"/>
    </source>
</evidence>
<accession>A0ABW4JIH4</accession>
<evidence type="ECO:0000313" key="4">
    <source>
        <dbReference type="Proteomes" id="UP001597079"/>
    </source>
</evidence>
<dbReference type="Proteomes" id="UP001597079">
    <property type="component" value="Unassembled WGS sequence"/>
</dbReference>
<keyword evidence="4" id="KW-1185">Reference proteome</keyword>
<dbReference type="Pfam" id="PF07282">
    <property type="entry name" value="Cas12f1-like_TNB"/>
    <property type="match status" value="1"/>
</dbReference>
<proteinExistence type="predicted"/>
<reference evidence="4" key="1">
    <citation type="journal article" date="2019" name="Int. J. Syst. Evol. Microbiol.">
        <title>The Global Catalogue of Microorganisms (GCM) 10K type strain sequencing project: providing services to taxonomists for standard genome sequencing and annotation.</title>
        <authorList>
            <consortium name="The Broad Institute Genomics Platform"/>
            <consortium name="The Broad Institute Genome Sequencing Center for Infectious Disease"/>
            <person name="Wu L."/>
            <person name="Ma J."/>
        </authorList>
    </citation>
    <scope>NUCLEOTIDE SEQUENCE [LARGE SCALE GENOMIC DNA]</scope>
    <source>
        <strain evidence="4">CGMCC 1.12286</strain>
    </source>
</reference>